<dbReference type="Pfam" id="PF00496">
    <property type="entry name" value="SBP_bac_5"/>
    <property type="match status" value="1"/>
</dbReference>
<dbReference type="GO" id="GO:0015833">
    <property type="term" value="P:peptide transport"/>
    <property type="evidence" value="ECO:0007669"/>
    <property type="project" value="TreeGrafter"/>
</dbReference>
<evidence type="ECO:0000313" key="2">
    <source>
        <dbReference type="EMBL" id="EQD28725.1"/>
    </source>
</evidence>
<protein>
    <submittedName>
        <fullName evidence="2">Extracellular solute-binding protein family 5</fullName>
    </submittedName>
</protein>
<dbReference type="SUPFAM" id="SSF53850">
    <property type="entry name" value="Periplasmic binding protein-like II"/>
    <property type="match status" value="1"/>
</dbReference>
<feature type="domain" description="Solute-binding protein family 5" evidence="1">
    <location>
        <begin position="2"/>
        <end position="105"/>
    </location>
</feature>
<proteinExistence type="predicted"/>
<comment type="caution">
    <text evidence="2">The sequence shown here is derived from an EMBL/GenBank/DDBJ whole genome shotgun (WGS) entry which is preliminary data.</text>
</comment>
<dbReference type="Gene3D" id="3.40.190.10">
    <property type="entry name" value="Periplasmic binding protein-like II"/>
    <property type="match status" value="1"/>
</dbReference>
<dbReference type="EMBL" id="AUZX01015537">
    <property type="protein sequence ID" value="EQD28725.1"/>
    <property type="molecule type" value="Genomic_DNA"/>
</dbReference>
<reference evidence="2" key="2">
    <citation type="journal article" date="2014" name="ISME J.">
        <title>Microbial stratification in low pH oxic and suboxic macroscopic growths along an acid mine drainage.</title>
        <authorList>
            <person name="Mendez-Garcia C."/>
            <person name="Mesa V."/>
            <person name="Sprenger R.R."/>
            <person name="Richter M."/>
            <person name="Diez M.S."/>
            <person name="Solano J."/>
            <person name="Bargiela R."/>
            <person name="Golyshina O.V."/>
            <person name="Manteca A."/>
            <person name="Ramos J.L."/>
            <person name="Gallego J.R."/>
            <person name="Llorente I."/>
            <person name="Martins Dos Santos V.A."/>
            <person name="Jensen O.N."/>
            <person name="Pelaez A.I."/>
            <person name="Sanchez J."/>
            <person name="Ferrer M."/>
        </authorList>
    </citation>
    <scope>NUCLEOTIDE SEQUENCE</scope>
</reference>
<evidence type="ECO:0000259" key="1">
    <source>
        <dbReference type="Pfam" id="PF00496"/>
    </source>
</evidence>
<reference evidence="2" key="1">
    <citation type="submission" date="2013-08" db="EMBL/GenBank/DDBJ databases">
        <authorList>
            <person name="Mendez C."/>
            <person name="Richter M."/>
            <person name="Ferrer M."/>
            <person name="Sanchez J."/>
        </authorList>
    </citation>
    <scope>NUCLEOTIDE SEQUENCE</scope>
</reference>
<accession>T0ZG75</accession>
<dbReference type="PANTHER" id="PTHR30290">
    <property type="entry name" value="PERIPLASMIC BINDING COMPONENT OF ABC TRANSPORTER"/>
    <property type="match status" value="1"/>
</dbReference>
<dbReference type="InterPro" id="IPR039424">
    <property type="entry name" value="SBP_5"/>
</dbReference>
<name>T0ZG75_9ZZZZ</name>
<organism evidence="2">
    <name type="scientific">mine drainage metagenome</name>
    <dbReference type="NCBI Taxonomy" id="410659"/>
    <lineage>
        <taxon>unclassified sequences</taxon>
        <taxon>metagenomes</taxon>
        <taxon>ecological metagenomes</taxon>
    </lineage>
</organism>
<feature type="non-terminal residue" evidence="2">
    <location>
        <position position="1"/>
    </location>
</feature>
<dbReference type="InterPro" id="IPR000914">
    <property type="entry name" value="SBP_5_dom"/>
</dbReference>
<gene>
    <name evidence="2" type="ORF">B1A_21035</name>
</gene>
<dbReference type="AlphaFoldDB" id="T0ZG75"/>
<sequence length="207" mass="22843">SYNPTKAKALLKAAGYKLVNGVFQKNGKKLSLTIITNGGYSDWIASMQVVASELSQIGIATTVNPIASTNFYSDVYAGKFQLAYNVESGGPSPFYELRQWLYSKNSAPIGQPAASNWERYSSPATDALLNAYATTTSPARQHAIVNQLQMIMVKQVPVIPVLEEVDWYEYNPKEFSGFPTASNPYAQPAQYNIPDWGYILDNLKPVK</sequence>
<dbReference type="Gene3D" id="3.10.105.10">
    <property type="entry name" value="Dipeptide-binding Protein, Domain 3"/>
    <property type="match status" value="1"/>
</dbReference>
<dbReference type="GO" id="GO:1904680">
    <property type="term" value="F:peptide transmembrane transporter activity"/>
    <property type="evidence" value="ECO:0007669"/>
    <property type="project" value="TreeGrafter"/>
</dbReference>